<feature type="domain" description="Nephrocystin 3-like N-terminal" evidence="3">
    <location>
        <begin position="80"/>
        <end position="245"/>
    </location>
</feature>
<evidence type="ECO:0000256" key="1">
    <source>
        <dbReference type="ARBA" id="ARBA00022737"/>
    </source>
</evidence>
<dbReference type="EMBL" id="HBEL01020487">
    <property type="protein sequence ID" value="CAD8413435.1"/>
    <property type="molecule type" value="Transcribed_RNA"/>
</dbReference>
<dbReference type="AlphaFoldDB" id="A0A7S0C5H7"/>
<gene>
    <name evidence="4" type="ORF">PINE0816_LOCUS9566</name>
</gene>
<keyword evidence="2" id="KW-0472">Membrane</keyword>
<proteinExistence type="predicted"/>
<evidence type="ECO:0000259" key="3">
    <source>
        <dbReference type="Pfam" id="PF24883"/>
    </source>
</evidence>
<keyword evidence="1" id="KW-0677">Repeat</keyword>
<accession>A0A7S0C5H7</accession>
<evidence type="ECO:0000313" key="4">
    <source>
        <dbReference type="EMBL" id="CAD8413435.1"/>
    </source>
</evidence>
<reference evidence="4" key="1">
    <citation type="submission" date="2021-01" db="EMBL/GenBank/DDBJ databases">
        <authorList>
            <person name="Corre E."/>
            <person name="Pelletier E."/>
            <person name="Niang G."/>
            <person name="Scheremetjew M."/>
            <person name="Finn R."/>
            <person name="Kale V."/>
            <person name="Holt S."/>
            <person name="Cochrane G."/>
            <person name="Meng A."/>
            <person name="Brown T."/>
            <person name="Cohen L."/>
        </authorList>
    </citation>
    <scope>NUCLEOTIDE SEQUENCE</scope>
    <source>
        <strain evidence="4">CCAP1064/1</strain>
    </source>
</reference>
<dbReference type="InterPro" id="IPR027417">
    <property type="entry name" value="P-loop_NTPase"/>
</dbReference>
<protein>
    <recommendedName>
        <fullName evidence="3">Nephrocystin 3-like N-terminal domain-containing protein</fullName>
    </recommendedName>
</protein>
<evidence type="ECO:0000256" key="2">
    <source>
        <dbReference type="SAM" id="Phobius"/>
    </source>
</evidence>
<dbReference type="InterPro" id="IPR056884">
    <property type="entry name" value="NPHP3-like_N"/>
</dbReference>
<dbReference type="Pfam" id="PF24883">
    <property type="entry name" value="NPHP3_N"/>
    <property type="match status" value="1"/>
</dbReference>
<organism evidence="4">
    <name type="scientific">Proboscia inermis</name>
    <dbReference type="NCBI Taxonomy" id="420281"/>
    <lineage>
        <taxon>Eukaryota</taxon>
        <taxon>Sar</taxon>
        <taxon>Stramenopiles</taxon>
        <taxon>Ochrophyta</taxon>
        <taxon>Bacillariophyta</taxon>
        <taxon>Coscinodiscophyceae</taxon>
        <taxon>Rhizosoleniophycidae</taxon>
        <taxon>Rhizosoleniales</taxon>
        <taxon>Rhizosoleniaceae</taxon>
        <taxon>Proboscia</taxon>
    </lineage>
</organism>
<dbReference type="PANTHER" id="PTHR10039:SF16">
    <property type="entry name" value="GPI INOSITOL-DEACYLASE"/>
    <property type="match status" value="1"/>
</dbReference>
<sequence>MSIANETSTPSHADSGLAFKTEEDSVLSLLVQPNPKLRFCINDFTQQYAKHFGYYLPGTRISHLKAITDWINSPELQRDQNFETKHHRSKSNRTVFWVTGDAGTGKIIITSKLIQVEHDNSLIGWHFCTHSNILQNSSPSIIQSLSGMMSAKLPEYKAAISDLDESELEKATAKGDSMKVFELLFIIPLNKMDPPRDINGKICPKLIVIDALDEINEKYLEEFLRILRDGWSDLPPWIKLFITSRRYDIIKKYLFAKVSFYCYGIFVVWMQHA</sequence>
<dbReference type="PANTHER" id="PTHR10039">
    <property type="entry name" value="AMELOGENIN"/>
    <property type="match status" value="1"/>
</dbReference>
<dbReference type="Gene3D" id="3.40.50.300">
    <property type="entry name" value="P-loop containing nucleotide triphosphate hydrolases"/>
    <property type="match status" value="1"/>
</dbReference>
<keyword evidence="2" id="KW-0812">Transmembrane</keyword>
<feature type="transmembrane region" description="Helical" evidence="2">
    <location>
        <begin position="254"/>
        <end position="272"/>
    </location>
</feature>
<keyword evidence="2" id="KW-1133">Transmembrane helix</keyword>
<name>A0A7S0C5H7_9STRA</name>